<sequence>MWVVLLVAAASGAWAQSEPTARTAQGALTGLRAADGNYGVFYGVPYAGPTAGHNRFKGAAVASPARPPLTARAVK</sequence>
<organism evidence="2 3">
    <name type="scientific">Eumeta variegata</name>
    <name type="common">Bagworm moth</name>
    <name type="synonym">Eumeta japonica</name>
    <dbReference type="NCBI Taxonomy" id="151549"/>
    <lineage>
        <taxon>Eukaryota</taxon>
        <taxon>Metazoa</taxon>
        <taxon>Ecdysozoa</taxon>
        <taxon>Arthropoda</taxon>
        <taxon>Hexapoda</taxon>
        <taxon>Insecta</taxon>
        <taxon>Pterygota</taxon>
        <taxon>Neoptera</taxon>
        <taxon>Endopterygota</taxon>
        <taxon>Lepidoptera</taxon>
        <taxon>Glossata</taxon>
        <taxon>Ditrysia</taxon>
        <taxon>Tineoidea</taxon>
        <taxon>Psychidae</taxon>
        <taxon>Oiketicinae</taxon>
        <taxon>Eumeta</taxon>
    </lineage>
</organism>
<gene>
    <name evidence="2" type="ORF">EVAR_89180_1</name>
</gene>
<dbReference type="InterPro" id="IPR029058">
    <property type="entry name" value="AB_hydrolase_fold"/>
</dbReference>
<evidence type="ECO:0000313" key="3">
    <source>
        <dbReference type="Proteomes" id="UP000299102"/>
    </source>
</evidence>
<evidence type="ECO:0000313" key="2">
    <source>
        <dbReference type="EMBL" id="GBP73520.1"/>
    </source>
</evidence>
<proteinExistence type="predicted"/>
<keyword evidence="3" id="KW-1185">Reference proteome</keyword>
<dbReference type="AlphaFoldDB" id="A0A4C1YEQ2"/>
<reference evidence="2 3" key="1">
    <citation type="journal article" date="2019" name="Commun. Biol.">
        <title>The bagworm genome reveals a unique fibroin gene that provides high tensile strength.</title>
        <authorList>
            <person name="Kono N."/>
            <person name="Nakamura H."/>
            <person name="Ohtoshi R."/>
            <person name="Tomita M."/>
            <person name="Numata K."/>
            <person name="Arakawa K."/>
        </authorList>
    </citation>
    <scope>NUCLEOTIDE SEQUENCE [LARGE SCALE GENOMIC DNA]</scope>
</reference>
<dbReference type="Proteomes" id="UP000299102">
    <property type="component" value="Unassembled WGS sequence"/>
</dbReference>
<dbReference type="EMBL" id="BGZK01001177">
    <property type="protein sequence ID" value="GBP73520.1"/>
    <property type="molecule type" value="Genomic_DNA"/>
</dbReference>
<name>A0A4C1YEQ2_EUMVA</name>
<comment type="caution">
    <text evidence="2">The sequence shown here is derived from an EMBL/GenBank/DDBJ whole genome shotgun (WGS) entry which is preliminary data.</text>
</comment>
<dbReference type="SUPFAM" id="SSF53474">
    <property type="entry name" value="alpha/beta-Hydrolases"/>
    <property type="match status" value="1"/>
</dbReference>
<feature type="signal peptide" evidence="1">
    <location>
        <begin position="1"/>
        <end position="15"/>
    </location>
</feature>
<accession>A0A4C1YEQ2</accession>
<dbReference type="Gene3D" id="3.40.50.1820">
    <property type="entry name" value="alpha/beta hydrolase"/>
    <property type="match status" value="1"/>
</dbReference>
<protein>
    <submittedName>
        <fullName evidence="2">Uncharacterized protein</fullName>
    </submittedName>
</protein>
<evidence type="ECO:0000256" key="1">
    <source>
        <dbReference type="SAM" id="SignalP"/>
    </source>
</evidence>
<feature type="chain" id="PRO_5020037807" evidence="1">
    <location>
        <begin position="16"/>
        <end position="75"/>
    </location>
</feature>
<keyword evidence="1" id="KW-0732">Signal</keyword>